<name>A0A9N9NSA3_9GLOM</name>
<evidence type="ECO:0000256" key="1">
    <source>
        <dbReference type="SAM" id="MobiDB-lite"/>
    </source>
</evidence>
<accession>A0A9N9NSA3</accession>
<feature type="region of interest" description="Disordered" evidence="1">
    <location>
        <begin position="76"/>
        <end position="106"/>
    </location>
</feature>
<feature type="non-terminal residue" evidence="2">
    <location>
        <position position="1"/>
    </location>
</feature>
<reference evidence="2" key="1">
    <citation type="submission" date="2021-06" db="EMBL/GenBank/DDBJ databases">
        <authorList>
            <person name="Kallberg Y."/>
            <person name="Tangrot J."/>
            <person name="Rosling A."/>
        </authorList>
    </citation>
    <scope>NUCLEOTIDE SEQUENCE</scope>
    <source>
        <strain evidence="2">MA453B</strain>
    </source>
</reference>
<dbReference type="Proteomes" id="UP000789405">
    <property type="component" value="Unassembled WGS sequence"/>
</dbReference>
<organism evidence="2 3">
    <name type="scientific">Dentiscutata erythropus</name>
    <dbReference type="NCBI Taxonomy" id="1348616"/>
    <lineage>
        <taxon>Eukaryota</taxon>
        <taxon>Fungi</taxon>
        <taxon>Fungi incertae sedis</taxon>
        <taxon>Mucoromycota</taxon>
        <taxon>Glomeromycotina</taxon>
        <taxon>Glomeromycetes</taxon>
        <taxon>Diversisporales</taxon>
        <taxon>Gigasporaceae</taxon>
        <taxon>Dentiscutata</taxon>
    </lineage>
</organism>
<gene>
    <name evidence="2" type="ORF">DERYTH_LOCUS17303</name>
</gene>
<comment type="caution">
    <text evidence="2">The sequence shown here is derived from an EMBL/GenBank/DDBJ whole genome shotgun (WGS) entry which is preliminary data.</text>
</comment>
<evidence type="ECO:0000313" key="3">
    <source>
        <dbReference type="Proteomes" id="UP000789405"/>
    </source>
</evidence>
<evidence type="ECO:0000313" key="2">
    <source>
        <dbReference type="EMBL" id="CAG8755692.1"/>
    </source>
</evidence>
<sequence>SKMNVDVDSILSELLRSTPVNVSVTPRPYGLSSDLKPQILEQSFITLVTPVIQDTQDTTLMLEGPSSSMMLSALSNVMSNPTQPPSPYPSSISVSTNEHSGGRPDF</sequence>
<keyword evidence="3" id="KW-1185">Reference proteome</keyword>
<proteinExistence type="predicted"/>
<dbReference type="AlphaFoldDB" id="A0A9N9NSA3"/>
<protein>
    <submittedName>
        <fullName evidence="2">9241_t:CDS:1</fullName>
    </submittedName>
</protein>
<dbReference type="EMBL" id="CAJVPY010016167">
    <property type="protein sequence ID" value="CAG8755692.1"/>
    <property type="molecule type" value="Genomic_DNA"/>
</dbReference>